<proteinExistence type="predicted"/>
<evidence type="ECO:0000313" key="1">
    <source>
        <dbReference type="EMBL" id="MDF1611131.1"/>
    </source>
</evidence>
<organism evidence="1 2">
    <name type="scientific">Stygiobacter electus</name>
    <dbReference type="NCBI Taxonomy" id="3032292"/>
    <lineage>
        <taxon>Bacteria</taxon>
        <taxon>Pseudomonadati</taxon>
        <taxon>Ignavibacteriota</taxon>
        <taxon>Ignavibacteria</taxon>
        <taxon>Ignavibacteriales</taxon>
        <taxon>Melioribacteraceae</taxon>
        <taxon>Stygiobacter</taxon>
    </lineage>
</organism>
<evidence type="ECO:0000313" key="2">
    <source>
        <dbReference type="Proteomes" id="UP001221302"/>
    </source>
</evidence>
<keyword evidence="2" id="KW-1185">Reference proteome</keyword>
<dbReference type="Proteomes" id="UP001221302">
    <property type="component" value="Unassembled WGS sequence"/>
</dbReference>
<name>A0AAE3TC53_9BACT</name>
<dbReference type="InterPro" id="IPR021457">
    <property type="entry name" value="DUF3108"/>
</dbReference>
<accession>A0AAE3TC53</accession>
<comment type="caution">
    <text evidence="1">The sequence shown here is derived from an EMBL/GenBank/DDBJ whole genome shotgun (WGS) entry which is preliminary data.</text>
</comment>
<reference evidence="1" key="1">
    <citation type="submission" date="2023-03" db="EMBL/GenBank/DDBJ databases">
        <title>Stygiobacter electus gen. nov., sp. nov., facultatively anaerobic thermotolerant bacterium of the class Ignavibacteria from a well of Yessentuki mineral water deposit.</title>
        <authorList>
            <person name="Podosokorskaya O.A."/>
            <person name="Elcheninov A.G."/>
            <person name="Petrova N.F."/>
            <person name="Zavarzina D.G."/>
            <person name="Kublanov I.V."/>
            <person name="Merkel A.Y."/>
        </authorList>
    </citation>
    <scope>NUCLEOTIDE SEQUENCE</scope>
    <source>
        <strain evidence="1">09-Me</strain>
    </source>
</reference>
<gene>
    <name evidence="1" type="ORF">P0M35_03145</name>
</gene>
<sequence length="269" mass="31170">MKIKFHKYFLFSFLFCLSIQLNLFSQSPNDKSLYRKIENKAFKEGEKLTFDVNYGFITAGIAEYNIPKIIKLNGRDVYKITFGVNTVSAFDVLYKVRDRYETYLDKEGLFPWRFEQHIREGSYSRDFSAYFDQKNKKAKTSGGSYDIPQYVNDIVSAFYLVRTFDFTNMKFGDKIHLENFYKDKTYPLDVVFRGKETVSVKAGTFDCIILEPEIKEGGLFKSEGNVVIWLTNDELKIPVKVKTKIIIGSIDAELTSYKGLAGELKSKKK</sequence>
<dbReference type="RefSeq" id="WP_321534898.1">
    <property type="nucleotide sequence ID" value="NZ_JARGDL010000003.1"/>
</dbReference>
<dbReference type="AlphaFoldDB" id="A0AAE3TC53"/>
<dbReference type="Pfam" id="PF11306">
    <property type="entry name" value="DUF3108"/>
    <property type="match status" value="1"/>
</dbReference>
<protein>
    <submittedName>
        <fullName evidence="1">DUF3108 domain-containing protein</fullName>
    </submittedName>
</protein>
<dbReference type="EMBL" id="JARGDL010000003">
    <property type="protein sequence ID" value="MDF1611131.1"/>
    <property type="molecule type" value="Genomic_DNA"/>
</dbReference>